<gene>
    <name evidence="1" type="ORF">A2W18_05230</name>
</gene>
<organism evidence="1 2">
    <name type="scientific">Candidatus Muproteobacteria bacterium RBG_16_60_9</name>
    <dbReference type="NCBI Taxonomy" id="1817755"/>
    <lineage>
        <taxon>Bacteria</taxon>
        <taxon>Pseudomonadati</taxon>
        <taxon>Pseudomonadota</taxon>
        <taxon>Candidatus Muproteobacteria</taxon>
    </lineage>
</organism>
<proteinExistence type="predicted"/>
<sequence length="140" mass="15306">MSARKTPLCSPCGFEAVVGAHHTSILGFALIGRCDVVGRMKIDRFDARTLIMAAIVEPAVAHARGTTTQMLLTLMSDAETERVTTLLHILVRWCTSRSDAIAKDNPQFVRMPEIAMGPLVGRASRFVWARLLSLAPVMSQ</sequence>
<evidence type="ECO:0000313" key="1">
    <source>
        <dbReference type="EMBL" id="OGI67514.1"/>
    </source>
</evidence>
<reference evidence="1 2" key="1">
    <citation type="journal article" date="2016" name="Nat. Commun.">
        <title>Thousands of microbial genomes shed light on interconnected biogeochemical processes in an aquifer system.</title>
        <authorList>
            <person name="Anantharaman K."/>
            <person name="Brown C.T."/>
            <person name="Hug L.A."/>
            <person name="Sharon I."/>
            <person name="Castelle C.J."/>
            <person name="Probst A.J."/>
            <person name="Thomas B.C."/>
            <person name="Singh A."/>
            <person name="Wilkins M.J."/>
            <person name="Karaoz U."/>
            <person name="Brodie E.L."/>
            <person name="Williams K.H."/>
            <person name="Hubbard S.S."/>
            <person name="Banfield J.F."/>
        </authorList>
    </citation>
    <scope>NUCLEOTIDE SEQUENCE [LARGE SCALE GENOMIC DNA]</scope>
</reference>
<protein>
    <submittedName>
        <fullName evidence="1">Uncharacterized protein</fullName>
    </submittedName>
</protein>
<dbReference type="EMBL" id="MFSP01000058">
    <property type="protein sequence ID" value="OGI67514.1"/>
    <property type="molecule type" value="Genomic_DNA"/>
</dbReference>
<accession>A0A1F6VD45</accession>
<name>A0A1F6VD45_9PROT</name>
<evidence type="ECO:0000313" key="2">
    <source>
        <dbReference type="Proteomes" id="UP000179076"/>
    </source>
</evidence>
<dbReference type="Proteomes" id="UP000179076">
    <property type="component" value="Unassembled WGS sequence"/>
</dbReference>
<dbReference type="AlphaFoldDB" id="A0A1F6VD45"/>
<comment type="caution">
    <text evidence="1">The sequence shown here is derived from an EMBL/GenBank/DDBJ whole genome shotgun (WGS) entry which is preliminary data.</text>
</comment>